<dbReference type="STRING" id="1882483.A0A317XJP7"/>
<sequence>MANATIRGAKSIHGTNPQFLIEKVVRTRIYESPYWKEHCFALSAASILDRAVSLDYVGGLTGLQRPSPFLCLLQKLLQIQPEREIIDEYLGAKEFKYLRALVAFYIRLTASSTDVYELLEPMLQDYRKLRWRGPGGDYYISHMDEFIDELLREERVCDIILPRLTKRDICEARDGLLPRISKLEDALFSSSLSSSKMHERKRDGDNNDSEDGDDADSDDSQSDARRWKLRRLKQAAARRQARLAQEQAQPSHSIPDEEYTSQEEEEESNEEDAEAARSKRRRFISPTPSVSPDRLRQQGPRYMSRSPSRSPDRDPDASVSHHQQPQSQPQHQQIGYTSRSPSRSPDRDPPQRPRFQSRSPSRSPDRQ</sequence>
<comment type="subcellular location">
    <subcellularLocation>
        <location evidence="1 7">Nucleus</location>
    </subcellularLocation>
</comment>
<dbReference type="AlphaFoldDB" id="A0A317XJP7"/>
<feature type="compositionally biased region" description="Basic and acidic residues" evidence="8">
    <location>
        <begin position="196"/>
        <end position="205"/>
    </location>
</feature>
<evidence type="ECO:0000313" key="9">
    <source>
        <dbReference type="EMBL" id="PWY98077.1"/>
    </source>
</evidence>
<evidence type="ECO:0000256" key="1">
    <source>
        <dbReference type="ARBA" id="ARBA00004123"/>
    </source>
</evidence>
<comment type="similarity">
    <text evidence="2 7">Belongs to the PRP38 family.</text>
</comment>
<feature type="compositionally biased region" description="Acidic residues" evidence="8">
    <location>
        <begin position="206"/>
        <end position="221"/>
    </location>
</feature>
<feature type="compositionally biased region" description="Low complexity" evidence="8">
    <location>
        <begin position="320"/>
        <end position="343"/>
    </location>
</feature>
<keyword evidence="10" id="KW-1185">Reference proteome</keyword>
<evidence type="ECO:0000313" key="10">
    <source>
        <dbReference type="Proteomes" id="UP000246740"/>
    </source>
</evidence>
<evidence type="ECO:0000256" key="5">
    <source>
        <dbReference type="ARBA" id="ARBA00023187"/>
    </source>
</evidence>
<feature type="compositionally biased region" description="Low complexity" evidence="8">
    <location>
        <begin position="353"/>
        <end position="367"/>
    </location>
</feature>
<keyword evidence="4 7" id="KW-0747">Spliceosome</keyword>
<dbReference type="PANTHER" id="PTHR23142">
    <property type="entry name" value="PRE-MRNA-SPLICING FACTOR 38A-RELATED"/>
    <property type="match status" value="1"/>
</dbReference>
<name>A0A317XJP7_9BASI</name>
<feature type="compositionally biased region" description="Low complexity" evidence="8">
    <location>
        <begin position="234"/>
        <end position="249"/>
    </location>
</feature>
<gene>
    <name evidence="9" type="ORF">BCV70DRAFT_202250</name>
</gene>
<evidence type="ECO:0000256" key="4">
    <source>
        <dbReference type="ARBA" id="ARBA00022728"/>
    </source>
</evidence>
<keyword evidence="6 7" id="KW-0539">Nucleus</keyword>
<dbReference type="GO" id="GO:0000398">
    <property type="term" value="P:mRNA splicing, via spliceosome"/>
    <property type="evidence" value="ECO:0007669"/>
    <property type="project" value="UniProtKB-UniRule"/>
</dbReference>
<dbReference type="InParanoid" id="A0A317XJP7"/>
<dbReference type="InterPro" id="IPR005037">
    <property type="entry name" value="PRP38"/>
</dbReference>
<keyword evidence="5 7" id="KW-0508">mRNA splicing</keyword>
<dbReference type="Proteomes" id="UP000246740">
    <property type="component" value="Unassembled WGS sequence"/>
</dbReference>
<feature type="compositionally biased region" description="Acidic residues" evidence="8">
    <location>
        <begin position="256"/>
        <end position="273"/>
    </location>
</feature>
<dbReference type="GO" id="GO:0005681">
    <property type="term" value="C:spliceosomal complex"/>
    <property type="evidence" value="ECO:0007669"/>
    <property type="project" value="UniProtKB-KW"/>
</dbReference>
<proteinExistence type="inferred from homology"/>
<evidence type="ECO:0000256" key="6">
    <source>
        <dbReference type="ARBA" id="ARBA00023242"/>
    </source>
</evidence>
<evidence type="ECO:0000256" key="7">
    <source>
        <dbReference type="RuleBase" id="RU367025"/>
    </source>
</evidence>
<comment type="function">
    <text evidence="7">Required for pre-mRNA splicing.</text>
</comment>
<dbReference type="EMBL" id="KZ819200">
    <property type="protein sequence ID" value="PWY98077.1"/>
    <property type="molecule type" value="Genomic_DNA"/>
</dbReference>
<protein>
    <recommendedName>
        <fullName evidence="7">Pre-mRNA-splicing factor 38</fullName>
    </recommendedName>
</protein>
<evidence type="ECO:0000256" key="2">
    <source>
        <dbReference type="ARBA" id="ARBA00006164"/>
    </source>
</evidence>
<dbReference type="OrthoDB" id="190958at2759"/>
<evidence type="ECO:0000256" key="8">
    <source>
        <dbReference type="SAM" id="MobiDB-lite"/>
    </source>
</evidence>
<accession>A0A317XJP7</accession>
<organism evidence="9 10">
    <name type="scientific">Testicularia cyperi</name>
    <dbReference type="NCBI Taxonomy" id="1882483"/>
    <lineage>
        <taxon>Eukaryota</taxon>
        <taxon>Fungi</taxon>
        <taxon>Dikarya</taxon>
        <taxon>Basidiomycota</taxon>
        <taxon>Ustilaginomycotina</taxon>
        <taxon>Ustilaginomycetes</taxon>
        <taxon>Ustilaginales</taxon>
        <taxon>Anthracoideaceae</taxon>
        <taxon>Testicularia</taxon>
    </lineage>
</organism>
<dbReference type="Pfam" id="PF03371">
    <property type="entry name" value="PRP38"/>
    <property type="match status" value="1"/>
</dbReference>
<feature type="region of interest" description="Disordered" evidence="8">
    <location>
        <begin position="194"/>
        <end position="367"/>
    </location>
</feature>
<evidence type="ECO:0000256" key="3">
    <source>
        <dbReference type="ARBA" id="ARBA00022664"/>
    </source>
</evidence>
<reference evidence="9 10" key="1">
    <citation type="journal article" date="2018" name="Mol. Biol. Evol.">
        <title>Broad Genomic Sampling Reveals a Smut Pathogenic Ancestry of the Fungal Clade Ustilaginomycotina.</title>
        <authorList>
            <person name="Kijpornyongpan T."/>
            <person name="Mondo S.J."/>
            <person name="Barry K."/>
            <person name="Sandor L."/>
            <person name="Lee J."/>
            <person name="Lipzen A."/>
            <person name="Pangilinan J."/>
            <person name="LaButti K."/>
            <person name="Hainaut M."/>
            <person name="Henrissat B."/>
            <person name="Grigoriev I.V."/>
            <person name="Spatafora J.W."/>
            <person name="Aime M.C."/>
        </authorList>
    </citation>
    <scope>NUCLEOTIDE SEQUENCE [LARGE SCALE GENOMIC DNA]</scope>
    <source>
        <strain evidence="9 10">MCA 3645</strain>
    </source>
</reference>
<keyword evidence="3 7" id="KW-0507">mRNA processing</keyword>